<gene>
    <name evidence="1" type="ORF">AVEN_41319_1</name>
</gene>
<proteinExistence type="predicted"/>
<dbReference type="AlphaFoldDB" id="A0A4Y2SH84"/>
<evidence type="ECO:0000313" key="2">
    <source>
        <dbReference type="Proteomes" id="UP000499080"/>
    </source>
</evidence>
<sequence>MRVNVEPLKRKTAPAQCYKCQEFFHHSRFCQRDPKCFKCAGNHLTKNCVKPADTPAKCCRCNAPLTENFSGCPQNPLNKKQEKEAKLNRNTFNPAPQNAWSNSAAIYKIRTVNQPPLSVPLQIQAQIPIQVANHPGNNLILTQISQMMTTFL</sequence>
<accession>A0A4Y2SH84</accession>
<dbReference type="PANTHER" id="PTHR33273:SF2">
    <property type="entry name" value="ENDONUCLEASE_EXONUCLEASE_PHOSPHATASE DOMAIN-CONTAINING PROTEIN"/>
    <property type="match status" value="1"/>
</dbReference>
<dbReference type="EMBL" id="BGPR01021362">
    <property type="protein sequence ID" value="GBN86575.1"/>
    <property type="molecule type" value="Genomic_DNA"/>
</dbReference>
<keyword evidence="2" id="KW-1185">Reference proteome</keyword>
<dbReference type="Proteomes" id="UP000499080">
    <property type="component" value="Unassembled WGS sequence"/>
</dbReference>
<name>A0A4Y2SH84_ARAVE</name>
<dbReference type="PANTHER" id="PTHR33273">
    <property type="entry name" value="DOMAIN-CONTAINING PROTEIN, PUTATIVE-RELATED"/>
    <property type="match status" value="1"/>
</dbReference>
<reference evidence="1 2" key="1">
    <citation type="journal article" date="2019" name="Sci. Rep.">
        <title>Orb-weaving spider Araneus ventricosus genome elucidates the spidroin gene catalogue.</title>
        <authorList>
            <person name="Kono N."/>
            <person name="Nakamura H."/>
            <person name="Ohtoshi R."/>
            <person name="Moran D.A.P."/>
            <person name="Shinohara A."/>
            <person name="Yoshida Y."/>
            <person name="Fujiwara M."/>
            <person name="Mori M."/>
            <person name="Tomita M."/>
            <person name="Arakawa K."/>
        </authorList>
    </citation>
    <scope>NUCLEOTIDE SEQUENCE [LARGE SCALE GENOMIC DNA]</scope>
</reference>
<comment type="caution">
    <text evidence="1">The sequence shown here is derived from an EMBL/GenBank/DDBJ whole genome shotgun (WGS) entry which is preliminary data.</text>
</comment>
<organism evidence="1 2">
    <name type="scientific">Araneus ventricosus</name>
    <name type="common">Orbweaver spider</name>
    <name type="synonym">Epeira ventricosa</name>
    <dbReference type="NCBI Taxonomy" id="182803"/>
    <lineage>
        <taxon>Eukaryota</taxon>
        <taxon>Metazoa</taxon>
        <taxon>Ecdysozoa</taxon>
        <taxon>Arthropoda</taxon>
        <taxon>Chelicerata</taxon>
        <taxon>Arachnida</taxon>
        <taxon>Araneae</taxon>
        <taxon>Araneomorphae</taxon>
        <taxon>Entelegynae</taxon>
        <taxon>Araneoidea</taxon>
        <taxon>Araneidae</taxon>
        <taxon>Araneus</taxon>
    </lineage>
</organism>
<evidence type="ECO:0000313" key="1">
    <source>
        <dbReference type="EMBL" id="GBN86575.1"/>
    </source>
</evidence>
<dbReference type="OrthoDB" id="6784317at2759"/>
<evidence type="ECO:0008006" key="3">
    <source>
        <dbReference type="Google" id="ProtNLM"/>
    </source>
</evidence>
<protein>
    <recommendedName>
        <fullName evidence="3">Nucleic-acid-binding protein from transposon X-element</fullName>
    </recommendedName>
</protein>